<dbReference type="KEGG" id="ntg:NSCAC_0440"/>
<dbReference type="GO" id="GO:0046690">
    <property type="term" value="P:response to tellurium ion"/>
    <property type="evidence" value="ECO:0007669"/>
    <property type="project" value="InterPro"/>
</dbReference>
<dbReference type="GO" id="GO:0032259">
    <property type="term" value="P:methylation"/>
    <property type="evidence" value="ECO:0007669"/>
    <property type="project" value="UniProtKB-KW"/>
</dbReference>
<keyword evidence="2" id="KW-0808">Transferase</keyword>
<accession>A0A7G1Q8W5</accession>
<dbReference type="InterPro" id="IPR004537">
    <property type="entry name" value="Tellurite-R_MeTrfase_TehB"/>
</dbReference>
<protein>
    <submittedName>
        <fullName evidence="2">Putative AdoMet-dependent methyltransferase</fullName>
    </submittedName>
</protein>
<dbReference type="Gene3D" id="3.40.50.150">
    <property type="entry name" value="Vaccinia Virus protein VP39"/>
    <property type="match status" value="1"/>
</dbReference>
<dbReference type="PANTHER" id="PTHR43464">
    <property type="entry name" value="METHYLTRANSFERASE"/>
    <property type="match status" value="1"/>
</dbReference>
<dbReference type="PANTHER" id="PTHR43464:SF49">
    <property type="entry name" value="TELLURITE METHYLTRANSFERASE"/>
    <property type="match status" value="1"/>
</dbReference>
<dbReference type="AlphaFoldDB" id="A0A7G1Q8W5"/>
<gene>
    <name evidence="2" type="primary">tehB</name>
    <name evidence="2" type="ORF">NSCAC_0440</name>
</gene>
<dbReference type="Pfam" id="PF03848">
    <property type="entry name" value="TehB"/>
    <property type="match status" value="1"/>
</dbReference>
<dbReference type="GO" id="GO:0005737">
    <property type="term" value="C:cytoplasm"/>
    <property type="evidence" value="ECO:0007669"/>
    <property type="project" value="InterPro"/>
</dbReference>
<dbReference type="Proteomes" id="UP000516072">
    <property type="component" value="Chromosome"/>
</dbReference>
<keyword evidence="2" id="KW-0489">Methyltransferase</keyword>
<proteinExistence type="predicted"/>
<organism evidence="2 3">
    <name type="scientific">Candidatus Nitrosacidococcus tergens</name>
    <dbReference type="NCBI Taxonomy" id="553981"/>
    <lineage>
        <taxon>Bacteria</taxon>
        <taxon>Pseudomonadati</taxon>
        <taxon>Pseudomonadota</taxon>
        <taxon>Gammaproteobacteria</taxon>
        <taxon>Chromatiales</taxon>
        <taxon>Chromatiaceae</taxon>
        <taxon>Candidatus Nitrosacidococcus</taxon>
    </lineage>
</organism>
<dbReference type="NCBIfam" id="TIGR00477">
    <property type="entry name" value="tehB"/>
    <property type="match status" value="1"/>
</dbReference>
<dbReference type="EMBL" id="LR778175">
    <property type="protein sequence ID" value="CAB1274982.1"/>
    <property type="molecule type" value="Genomic_DNA"/>
</dbReference>
<evidence type="ECO:0000259" key="1">
    <source>
        <dbReference type="Pfam" id="PF03848"/>
    </source>
</evidence>
<sequence>MASNPPTADYFQQKYGITKTHSAIVSAVEYVKPCKVLDLGCGQGRNALFLGLLGYDVTASDINPSSANVIHEIANAEGFKLNTEVYDMNQASIGDNYDLIVATVVYMFLQPQQIPAIIADMQNKTNQGGYNLIVSAMDTKDFPCHMPFSFTFTEGELAQYYQRWDLLTYEEEVGSMHAKDAAGNPIQLKFVTMLAKKPAE</sequence>
<dbReference type="InterPro" id="IPR029063">
    <property type="entry name" value="SAM-dependent_MTases_sf"/>
</dbReference>
<reference evidence="2 3" key="1">
    <citation type="submission" date="2020-03" db="EMBL/GenBank/DDBJ databases">
        <authorList>
            <person name="Picone N."/>
        </authorList>
    </citation>
    <scope>NUCLEOTIDE SEQUENCE [LARGE SCALE GENOMIC DNA]</scope>
    <source>
        <strain evidence="2">NSCAC1</strain>
    </source>
</reference>
<evidence type="ECO:0000313" key="2">
    <source>
        <dbReference type="EMBL" id="CAB1274982.1"/>
    </source>
</evidence>
<keyword evidence="3" id="KW-1185">Reference proteome</keyword>
<dbReference type="GO" id="GO:0008757">
    <property type="term" value="F:S-adenosylmethionine-dependent methyltransferase activity"/>
    <property type="evidence" value="ECO:0007669"/>
    <property type="project" value="InterPro"/>
</dbReference>
<evidence type="ECO:0000313" key="3">
    <source>
        <dbReference type="Proteomes" id="UP000516072"/>
    </source>
</evidence>
<name>A0A7G1Q8W5_9GAMM</name>
<dbReference type="CDD" id="cd02440">
    <property type="entry name" value="AdoMet_MTases"/>
    <property type="match status" value="1"/>
</dbReference>
<dbReference type="SUPFAM" id="SSF53335">
    <property type="entry name" value="S-adenosyl-L-methionine-dependent methyltransferases"/>
    <property type="match status" value="1"/>
</dbReference>
<feature type="domain" description="Tellurite resistance methyltransferase TehB-like" evidence="1">
    <location>
        <begin position="8"/>
        <end position="194"/>
    </location>
</feature>
<dbReference type="NCBIfam" id="NF008405">
    <property type="entry name" value="PRK11207.1"/>
    <property type="match status" value="1"/>
</dbReference>
<dbReference type="InterPro" id="IPR015985">
    <property type="entry name" value="TehB-like_dom"/>
</dbReference>